<evidence type="ECO:0000256" key="1">
    <source>
        <dbReference type="ARBA" id="ARBA00007689"/>
    </source>
</evidence>
<dbReference type="InterPro" id="IPR011008">
    <property type="entry name" value="Dimeric_a/b-barrel"/>
</dbReference>
<gene>
    <name evidence="3" type="ORF">LOM8899_01559</name>
</gene>
<dbReference type="AlphaFoldDB" id="A0A238LDD0"/>
<organism evidence="3 4">
    <name type="scientific">Flavimaricola marinus</name>
    <dbReference type="NCBI Taxonomy" id="1819565"/>
    <lineage>
        <taxon>Bacteria</taxon>
        <taxon>Pseudomonadati</taxon>
        <taxon>Pseudomonadota</taxon>
        <taxon>Alphaproteobacteria</taxon>
        <taxon>Rhodobacterales</taxon>
        <taxon>Paracoccaceae</taxon>
        <taxon>Flavimaricola</taxon>
    </lineage>
</organism>
<dbReference type="RefSeq" id="WP_093991629.1">
    <property type="nucleotide sequence ID" value="NZ_FXZK01000002.1"/>
</dbReference>
<dbReference type="InterPro" id="IPR005545">
    <property type="entry name" value="YCII"/>
</dbReference>
<name>A0A238LDD0_9RHOB</name>
<sequence length="124" mass="13683">MSTTKPEDLYATMLRQSLYVITTTPARGPGMQDVLPAHLEYQIKMERDGILFGAGPLFEEGSDVPYGGMIIVRAKDEAEARAHADADPFHAAGLRQYTLNRWMLNEGAMTFTVRYSDQTAVIGG</sequence>
<dbReference type="EMBL" id="FXZK01000002">
    <property type="protein sequence ID" value="SMY07424.1"/>
    <property type="molecule type" value="Genomic_DNA"/>
</dbReference>
<keyword evidence="4" id="KW-1185">Reference proteome</keyword>
<proteinExistence type="inferred from homology"/>
<evidence type="ECO:0000259" key="2">
    <source>
        <dbReference type="Pfam" id="PF03795"/>
    </source>
</evidence>
<comment type="similarity">
    <text evidence="1">Belongs to the YciI family.</text>
</comment>
<protein>
    <submittedName>
        <fullName evidence="3">YciI-like protein</fullName>
    </submittedName>
</protein>
<feature type="domain" description="YCII-related" evidence="2">
    <location>
        <begin position="24"/>
        <end position="102"/>
    </location>
</feature>
<evidence type="ECO:0000313" key="3">
    <source>
        <dbReference type="EMBL" id="SMY07424.1"/>
    </source>
</evidence>
<dbReference type="Proteomes" id="UP000201613">
    <property type="component" value="Unassembled WGS sequence"/>
</dbReference>
<reference evidence="3 4" key="1">
    <citation type="submission" date="2017-05" db="EMBL/GenBank/DDBJ databases">
        <authorList>
            <person name="Song R."/>
            <person name="Chenine A.L."/>
            <person name="Ruprecht R.M."/>
        </authorList>
    </citation>
    <scope>NUCLEOTIDE SEQUENCE [LARGE SCALE GENOMIC DNA]</scope>
    <source>
        <strain evidence="3 4">CECT 8899</strain>
    </source>
</reference>
<dbReference type="OrthoDB" id="5523400at2"/>
<evidence type="ECO:0000313" key="4">
    <source>
        <dbReference type="Proteomes" id="UP000201613"/>
    </source>
</evidence>
<dbReference type="Pfam" id="PF03795">
    <property type="entry name" value="YCII"/>
    <property type="match status" value="1"/>
</dbReference>
<accession>A0A238LDD0</accession>
<dbReference type="SUPFAM" id="SSF54909">
    <property type="entry name" value="Dimeric alpha+beta barrel"/>
    <property type="match status" value="1"/>
</dbReference>
<dbReference type="Gene3D" id="3.30.70.1060">
    <property type="entry name" value="Dimeric alpha+beta barrel"/>
    <property type="match status" value="1"/>
</dbReference>